<dbReference type="OrthoDB" id="3254844at2"/>
<feature type="compositionally biased region" description="Pro residues" evidence="1">
    <location>
        <begin position="1"/>
        <end position="11"/>
    </location>
</feature>
<dbReference type="KEGG" id="cprt:FIC82_012420"/>
<reference evidence="3" key="1">
    <citation type="journal article" date="2022" name="Int. J. Syst. Evol. Microbiol.">
        <title>Cellulosimicrobium protaetiae sp. nov., isolated from the gut of the larva of Protaetia brevitarsis seulensis.</title>
        <authorList>
            <person name="Le Han H."/>
            <person name="Nguyen T.T.H."/>
            <person name="Li Z."/>
            <person name="Shin N.R."/>
            <person name="Kim S.G."/>
        </authorList>
    </citation>
    <scope>NUCLEOTIDE SEQUENCE [LARGE SCALE GENOMIC DNA]</scope>
    <source>
        <strain evidence="3">BI34</strain>
    </source>
</reference>
<proteinExistence type="predicted"/>
<protein>
    <recommendedName>
        <fullName evidence="4">AbiEi antitoxin C-terminal domain-containing protein</fullName>
    </recommendedName>
</protein>
<dbReference type="EMBL" id="CP052757">
    <property type="protein sequence ID" value="QJW36875.1"/>
    <property type="molecule type" value="Genomic_DNA"/>
</dbReference>
<evidence type="ECO:0000313" key="3">
    <source>
        <dbReference type="Proteomes" id="UP000451354"/>
    </source>
</evidence>
<name>A0A6M5UHT2_9MICO</name>
<organism evidence="2 3">
    <name type="scientific">Cellulosimicrobium protaetiae</name>
    <dbReference type="NCBI Taxonomy" id="2587808"/>
    <lineage>
        <taxon>Bacteria</taxon>
        <taxon>Bacillati</taxon>
        <taxon>Actinomycetota</taxon>
        <taxon>Actinomycetes</taxon>
        <taxon>Micrococcales</taxon>
        <taxon>Promicromonosporaceae</taxon>
        <taxon>Cellulosimicrobium</taxon>
    </lineage>
</organism>
<feature type="region of interest" description="Disordered" evidence="1">
    <location>
        <begin position="1"/>
        <end position="22"/>
    </location>
</feature>
<dbReference type="AlphaFoldDB" id="A0A6M5UHT2"/>
<feature type="compositionally biased region" description="Low complexity" evidence="1">
    <location>
        <begin position="12"/>
        <end position="22"/>
    </location>
</feature>
<accession>A0A6M5UHT2</accession>
<gene>
    <name evidence="2" type="ORF">FIC82_012420</name>
</gene>
<evidence type="ECO:0000313" key="2">
    <source>
        <dbReference type="EMBL" id="QJW36875.1"/>
    </source>
</evidence>
<keyword evidence="3" id="KW-1185">Reference proteome</keyword>
<dbReference type="Proteomes" id="UP000451354">
    <property type="component" value="Chromosome"/>
</dbReference>
<dbReference type="RefSeq" id="WP_154798755.1">
    <property type="nucleotide sequence ID" value="NZ_CP052757.1"/>
</dbReference>
<evidence type="ECO:0000256" key="1">
    <source>
        <dbReference type="SAM" id="MobiDB-lite"/>
    </source>
</evidence>
<sequence>MAPASPAPPATGPSAAPSAGTASGTAATLARLLAPRTDDGELLVTPADVGGPAAFQALVRSGALRRVWGDVAAPVRVPDTPTLRALAVRAVVPRGTVLAGAAAAWVLCGAPAPRTLDLLHPPGRHRPPPHPGRAPRQAQVLRDETVLVAGVLVTSVQRTALDVATRAGTDDALATLRLLREVCGLDVKAAARSLELRHRWPGRPRARDRLALLLAADDVPV</sequence>
<evidence type="ECO:0008006" key="4">
    <source>
        <dbReference type="Google" id="ProtNLM"/>
    </source>
</evidence>